<dbReference type="Gene3D" id="1.10.443.10">
    <property type="entry name" value="Intergrase catalytic core"/>
    <property type="match status" value="1"/>
</dbReference>
<dbReference type="GO" id="GO:0006310">
    <property type="term" value="P:DNA recombination"/>
    <property type="evidence" value="ECO:0007669"/>
    <property type="project" value="UniProtKB-KW"/>
</dbReference>
<reference evidence="8 9" key="1">
    <citation type="journal article" date="2015" name="Nature">
        <title>rRNA introns, odd ribosomes, and small enigmatic genomes across a large radiation of phyla.</title>
        <authorList>
            <person name="Brown C.T."/>
            <person name="Hug L.A."/>
            <person name="Thomas B.C."/>
            <person name="Sharon I."/>
            <person name="Castelle C.J."/>
            <person name="Singh A."/>
            <person name="Wilkins M.J."/>
            <person name="Williams K.H."/>
            <person name="Banfield J.F."/>
        </authorList>
    </citation>
    <scope>NUCLEOTIDE SEQUENCE [LARGE SCALE GENOMIC DNA]</scope>
</reference>
<name>A0A0G0WC56_UNCC2</name>
<keyword evidence="3 5" id="KW-0238">DNA-binding</keyword>
<dbReference type="SUPFAM" id="SSF56349">
    <property type="entry name" value="DNA breaking-rejoining enzymes"/>
    <property type="match status" value="1"/>
</dbReference>
<dbReference type="InterPro" id="IPR004107">
    <property type="entry name" value="Integrase_SAM-like_N"/>
</dbReference>
<keyword evidence="2" id="KW-0229">DNA integration</keyword>
<dbReference type="AlphaFoldDB" id="A0A0G0WC56"/>
<accession>A0A0G0WC56</accession>
<dbReference type="Proteomes" id="UP000033869">
    <property type="component" value="Unassembled WGS sequence"/>
</dbReference>
<dbReference type="EMBL" id="LCBL01000001">
    <property type="protein sequence ID" value="KKS09627.1"/>
    <property type="molecule type" value="Genomic_DNA"/>
</dbReference>
<evidence type="ECO:0000256" key="5">
    <source>
        <dbReference type="PROSITE-ProRule" id="PRU01248"/>
    </source>
</evidence>
<dbReference type="InterPro" id="IPR050090">
    <property type="entry name" value="Tyrosine_recombinase_XerCD"/>
</dbReference>
<evidence type="ECO:0000256" key="4">
    <source>
        <dbReference type="ARBA" id="ARBA00023172"/>
    </source>
</evidence>
<proteinExistence type="inferred from homology"/>
<dbReference type="GO" id="GO:0003677">
    <property type="term" value="F:DNA binding"/>
    <property type="evidence" value="ECO:0007669"/>
    <property type="project" value="UniProtKB-UniRule"/>
</dbReference>
<dbReference type="PROSITE" id="PS51898">
    <property type="entry name" value="TYR_RECOMBINASE"/>
    <property type="match status" value="1"/>
</dbReference>
<dbReference type="PANTHER" id="PTHR30349">
    <property type="entry name" value="PHAGE INTEGRASE-RELATED"/>
    <property type="match status" value="1"/>
</dbReference>
<keyword evidence="4" id="KW-0233">DNA recombination</keyword>
<evidence type="ECO:0000259" key="6">
    <source>
        <dbReference type="PROSITE" id="PS51898"/>
    </source>
</evidence>
<evidence type="ECO:0000256" key="1">
    <source>
        <dbReference type="ARBA" id="ARBA00008857"/>
    </source>
</evidence>
<evidence type="ECO:0000313" key="8">
    <source>
        <dbReference type="EMBL" id="KKS09627.1"/>
    </source>
</evidence>
<dbReference type="GO" id="GO:0015074">
    <property type="term" value="P:DNA integration"/>
    <property type="evidence" value="ECO:0007669"/>
    <property type="project" value="UniProtKB-KW"/>
</dbReference>
<evidence type="ECO:0000259" key="7">
    <source>
        <dbReference type="PROSITE" id="PS51900"/>
    </source>
</evidence>
<dbReference type="Gene3D" id="1.10.150.130">
    <property type="match status" value="1"/>
</dbReference>
<feature type="domain" description="Tyr recombinase" evidence="6">
    <location>
        <begin position="110"/>
        <end position="276"/>
    </location>
</feature>
<gene>
    <name evidence="8" type="ORF">UU65_C0001G0032</name>
</gene>
<comment type="similarity">
    <text evidence="1">Belongs to the 'phage' integrase family.</text>
</comment>
<dbReference type="InterPro" id="IPR010998">
    <property type="entry name" value="Integrase_recombinase_N"/>
</dbReference>
<sequence>MYNEAMDTVAEILENYIRHLRNQTLSQTTARSYENTVRQFCYFWGLHKDLFTISERSTELFMVHLSKEGYSTKSLNSKKSAVNNFLDYLSEKYNVSIHYISSNSTPKECTELRLLTEEEISKLRDLIKNDLRSLAIVYLLLYSGIKVGEVINLKMTDFLLTENKGSLVLKDRTIPLEDLSLKNLLKYLAVRPKSSEANLFVSASGIPLNIRNLRRQINRYFLKAEINNATLFDLRHTFCINKLKSGASIEEIATVAGHKNLITTQKYLTYINLDAN</sequence>
<evidence type="ECO:0000313" key="9">
    <source>
        <dbReference type="Proteomes" id="UP000033869"/>
    </source>
</evidence>
<dbReference type="InterPro" id="IPR013762">
    <property type="entry name" value="Integrase-like_cat_sf"/>
</dbReference>
<dbReference type="InterPro" id="IPR011010">
    <property type="entry name" value="DNA_brk_join_enz"/>
</dbReference>
<dbReference type="Pfam" id="PF02899">
    <property type="entry name" value="Phage_int_SAM_1"/>
    <property type="match status" value="1"/>
</dbReference>
<feature type="domain" description="Core-binding (CB)" evidence="7">
    <location>
        <begin position="7"/>
        <end position="90"/>
    </location>
</feature>
<evidence type="ECO:0000256" key="2">
    <source>
        <dbReference type="ARBA" id="ARBA00022908"/>
    </source>
</evidence>
<dbReference type="PANTHER" id="PTHR30349:SF41">
    <property type="entry name" value="INTEGRASE_RECOMBINASE PROTEIN MJ0367-RELATED"/>
    <property type="match status" value="1"/>
</dbReference>
<evidence type="ECO:0000256" key="3">
    <source>
        <dbReference type="ARBA" id="ARBA00023125"/>
    </source>
</evidence>
<dbReference type="InterPro" id="IPR002104">
    <property type="entry name" value="Integrase_catalytic"/>
</dbReference>
<comment type="caution">
    <text evidence="8">The sequence shown here is derived from an EMBL/GenBank/DDBJ whole genome shotgun (WGS) entry which is preliminary data.</text>
</comment>
<dbReference type="Pfam" id="PF00589">
    <property type="entry name" value="Phage_integrase"/>
    <property type="match status" value="1"/>
</dbReference>
<organism evidence="8 9">
    <name type="scientific">candidate division CPR2 bacterium GW2011_GWC1_41_48</name>
    <dbReference type="NCBI Taxonomy" id="1618344"/>
    <lineage>
        <taxon>Bacteria</taxon>
        <taxon>Bacteria division CPR2</taxon>
    </lineage>
</organism>
<dbReference type="InterPro" id="IPR044068">
    <property type="entry name" value="CB"/>
</dbReference>
<dbReference type="PROSITE" id="PS51900">
    <property type="entry name" value="CB"/>
    <property type="match status" value="1"/>
</dbReference>
<protein>
    <submittedName>
        <fullName evidence="8">Tyrosine recombinase XerD</fullName>
    </submittedName>
</protein>
<dbReference type="CDD" id="cd00397">
    <property type="entry name" value="DNA_BRE_C"/>
    <property type="match status" value="1"/>
</dbReference>